<dbReference type="AlphaFoldDB" id="A0A0H1BNZ8"/>
<protein>
    <submittedName>
        <fullName evidence="1">Uncharacterized protein</fullName>
    </submittedName>
</protein>
<dbReference type="Proteomes" id="UP000053573">
    <property type="component" value="Unassembled WGS sequence"/>
</dbReference>
<evidence type="ECO:0000313" key="2">
    <source>
        <dbReference type="Proteomes" id="UP000053573"/>
    </source>
</evidence>
<dbReference type="STRING" id="2060906.A0A0H1BNZ8"/>
<comment type="caution">
    <text evidence="1">The sequence shown here is derived from an EMBL/GenBank/DDBJ whole genome shotgun (WGS) entry which is preliminary data.</text>
</comment>
<dbReference type="Pfam" id="PF11913">
    <property type="entry name" value="DUF3431"/>
    <property type="match status" value="1"/>
</dbReference>
<organism evidence="1 2">
    <name type="scientific">Blastomyces silverae</name>
    <dbReference type="NCBI Taxonomy" id="2060906"/>
    <lineage>
        <taxon>Eukaryota</taxon>
        <taxon>Fungi</taxon>
        <taxon>Dikarya</taxon>
        <taxon>Ascomycota</taxon>
        <taxon>Pezizomycotina</taxon>
        <taxon>Eurotiomycetes</taxon>
        <taxon>Eurotiomycetidae</taxon>
        <taxon>Onygenales</taxon>
        <taxon>Ajellomycetaceae</taxon>
        <taxon>Blastomyces</taxon>
    </lineage>
</organism>
<gene>
    <name evidence="1" type="ORF">EMPG_11964</name>
</gene>
<proteinExistence type="predicted"/>
<dbReference type="InterPro" id="IPR021838">
    <property type="entry name" value="DUF3431"/>
</dbReference>
<accession>A0A0H1BNZ8</accession>
<sequence length="51" mass="5850">MVYLTYIIDTYHSLPDISIFMHAHAVTWHNNDFLSSSSAQAVQRLRSAKVL</sequence>
<dbReference type="EMBL" id="LDEV01000529">
    <property type="protein sequence ID" value="KLJ13080.1"/>
    <property type="molecule type" value="Genomic_DNA"/>
</dbReference>
<reference evidence="2" key="1">
    <citation type="journal article" date="2015" name="PLoS Genet.">
        <title>The dynamic genome and transcriptome of the human fungal pathogen Blastomyces and close relative Emmonsia.</title>
        <authorList>
            <person name="Munoz J.F."/>
            <person name="Gauthier G.M."/>
            <person name="Desjardins C.A."/>
            <person name="Gallo J.E."/>
            <person name="Holder J."/>
            <person name="Sullivan T.D."/>
            <person name="Marty A.J."/>
            <person name="Carmen J.C."/>
            <person name="Chen Z."/>
            <person name="Ding L."/>
            <person name="Gujja S."/>
            <person name="Magrini V."/>
            <person name="Misas E."/>
            <person name="Mitreva M."/>
            <person name="Priest M."/>
            <person name="Saif S."/>
            <person name="Whiston E.A."/>
            <person name="Young S."/>
            <person name="Zeng Q."/>
            <person name="Goldman W.E."/>
            <person name="Mardis E.R."/>
            <person name="Taylor J.W."/>
            <person name="McEwen J.G."/>
            <person name="Clay O.K."/>
            <person name="Klein B.S."/>
            <person name="Cuomo C.A."/>
        </authorList>
    </citation>
    <scope>NUCLEOTIDE SEQUENCE [LARGE SCALE GENOMIC DNA]</scope>
    <source>
        <strain evidence="2">UAMH 139</strain>
    </source>
</reference>
<evidence type="ECO:0000313" key="1">
    <source>
        <dbReference type="EMBL" id="KLJ13080.1"/>
    </source>
</evidence>
<keyword evidence="2" id="KW-1185">Reference proteome</keyword>
<feature type="non-terminal residue" evidence="1">
    <location>
        <position position="51"/>
    </location>
</feature>
<dbReference type="OrthoDB" id="426718at2759"/>
<name>A0A0H1BNZ8_9EURO</name>